<evidence type="ECO:0000313" key="2">
    <source>
        <dbReference type="Proteomes" id="UP000597617"/>
    </source>
</evidence>
<comment type="caution">
    <text evidence="1">The sequence shown here is derived from an EMBL/GenBank/DDBJ whole genome shotgun (WGS) entry which is preliminary data.</text>
</comment>
<organism evidence="1 2">
    <name type="scientific">Hymenobacter jeongseonensis</name>
    <dbReference type="NCBI Taxonomy" id="2791027"/>
    <lineage>
        <taxon>Bacteria</taxon>
        <taxon>Pseudomonadati</taxon>
        <taxon>Bacteroidota</taxon>
        <taxon>Cytophagia</taxon>
        <taxon>Cytophagales</taxon>
        <taxon>Hymenobacteraceae</taxon>
        <taxon>Hymenobacter</taxon>
    </lineage>
</organism>
<proteinExistence type="predicted"/>
<evidence type="ECO:0000313" key="1">
    <source>
        <dbReference type="EMBL" id="MBF9238308.1"/>
    </source>
</evidence>
<dbReference type="EMBL" id="JADQDQ010000005">
    <property type="protein sequence ID" value="MBF9238308.1"/>
    <property type="molecule type" value="Genomic_DNA"/>
</dbReference>
<name>A0ABS0IIV3_9BACT</name>
<dbReference type="RefSeq" id="WP_196282676.1">
    <property type="nucleotide sequence ID" value="NZ_JADQDQ010000005.1"/>
</dbReference>
<dbReference type="Proteomes" id="UP000597617">
    <property type="component" value="Unassembled WGS sequence"/>
</dbReference>
<accession>A0ABS0IIV3</accession>
<gene>
    <name evidence="1" type="ORF">I2I05_12960</name>
</gene>
<sequence length="412" mass="45554">MPNISPCLHLALRNAVAARFGQPLLYPSHCDALEAELQKGAGTGTRRLSPSTLRRFFGLVGKEGGYHLHTLDTLARYAGHANFEDFGRAVAAWANTDSGAAQAPTDIPELLAMEQLACPERLLLGYFLGRVTRPTTPHGSAVPLALRLAAHPAGQEYFVESFVDLTHLNGAYGEVIAAYLHHKHTAEAQLFGHCMLFLGEFLAENEPAWRQRLAHLLALPVPAEVHAFPRGRRAFAEIVSCWFDAPALPVPEALLARLRQEAQPSAAPAPALPAFYNFFPAGYHFHVAEALFLTGQFAPLLDWLTFTNAQFPELATLEHNVFNELLRAFQAVAQLRTQHGIARVEGLHTLFQLESHSWLLDYYQVHIRLVELHFAAATNVLAVPPLLAQIQEFAALHRMPFFERVARQTIAG</sequence>
<protein>
    <submittedName>
        <fullName evidence="1">Uncharacterized protein</fullName>
    </submittedName>
</protein>
<keyword evidence="2" id="KW-1185">Reference proteome</keyword>
<reference evidence="1 2" key="1">
    <citation type="submission" date="2020-11" db="EMBL/GenBank/DDBJ databases">
        <authorList>
            <person name="Kim M.K."/>
        </authorList>
    </citation>
    <scope>NUCLEOTIDE SEQUENCE [LARGE SCALE GENOMIC DNA]</scope>
    <source>
        <strain evidence="1 2">BT683</strain>
    </source>
</reference>